<dbReference type="AlphaFoldDB" id="A0A5R8WNE8"/>
<dbReference type="RefSeq" id="WP_138079920.1">
    <property type="nucleotide sequence ID" value="NZ_VAJM01000009.1"/>
</dbReference>
<evidence type="ECO:0000313" key="2">
    <source>
        <dbReference type="EMBL" id="TLM90631.1"/>
    </source>
</evidence>
<sequence length="89" mass="9304">MSEQPSLQGPDRALTIFLVAVLFGGAFFAFFQSITAGLVAEAVTAAGAWGLLRFVRGAQAQPPAVRIMGAIGIAVLVMAVRTGLLFLLR</sequence>
<dbReference type="OrthoDB" id="9876187at2"/>
<comment type="caution">
    <text evidence="2">The sequence shown here is derived from an EMBL/GenBank/DDBJ whole genome shotgun (WGS) entry which is preliminary data.</text>
</comment>
<keyword evidence="1" id="KW-1133">Transmembrane helix</keyword>
<name>A0A5R8WNE8_9BACT</name>
<gene>
    <name evidence="2" type="ORF">FDY95_18160</name>
</gene>
<keyword evidence="1" id="KW-0812">Transmembrane</keyword>
<accession>A0A5R8WNE8</accession>
<evidence type="ECO:0000256" key="1">
    <source>
        <dbReference type="SAM" id="Phobius"/>
    </source>
</evidence>
<keyword evidence="1" id="KW-0472">Membrane</keyword>
<proteinExistence type="predicted"/>
<dbReference type="EMBL" id="VAJM01000009">
    <property type="protein sequence ID" value="TLM90631.1"/>
    <property type="molecule type" value="Genomic_DNA"/>
</dbReference>
<evidence type="ECO:0000313" key="3">
    <source>
        <dbReference type="Proteomes" id="UP000305517"/>
    </source>
</evidence>
<feature type="transmembrane region" description="Helical" evidence="1">
    <location>
        <begin position="12"/>
        <end position="31"/>
    </location>
</feature>
<keyword evidence="3" id="KW-1185">Reference proteome</keyword>
<feature type="transmembrane region" description="Helical" evidence="1">
    <location>
        <begin position="67"/>
        <end position="88"/>
    </location>
</feature>
<reference evidence="2 3" key="1">
    <citation type="submission" date="2019-05" db="EMBL/GenBank/DDBJ databases">
        <title>Hymenobacter edaphi sp. nov., isolated from abandoned arsenic-contaminated farmland soil.</title>
        <authorList>
            <person name="Nie L."/>
        </authorList>
    </citation>
    <scope>NUCLEOTIDE SEQUENCE [LARGE SCALE GENOMIC DNA]</scope>
    <source>
        <strain evidence="2 3">1-3-3-8</strain>
    </source>
</reference>
<protein>
    <submittedName>
        <fullName evidence="2">Uncharacterized protein</fullName>
    </submittedName>
</protein>
<organism evidence="2 3">
    <name type="scientific">Hymenobacter jeollabukensis</name>
    <dbReference type="NCBI Taxonomy" id="2025313"/>
    <lineage>
        <taxon>Bacteria</taxon>
        <taxon>Pseudomonadati</taxon>
        <taxon>Bacteroidota</taxon>
        <taxon>Cytophagia</taxon>
        <taxon>Cytophagales</taxon>
        <taxon>Hymenobacteraceae</taxon>
        <taxon>Hymenobacter</taxon>
    </lineage>
</organism>
<dbReference type="Proteomes" id="UP000305517">
    <property type="component" value="Unassembled WGS sequence"/>
</dbReference>